<comment type="caution">
    <text evidence="1">The sequence shown here is derived from an EMBL/GenBank/DDBJ whole genome shotgun (WGS) entry which is preliminary data.</text>
</comment>
<gene>
    <name evidence="1" type="ORF">GCM10011409_09580</name>
</gene>
<dbReference type="Proteomes" id="UP000621492">
    <property type="component" value="Unassembled WGS sequence"/>
</dbReference>
<evidence type="ECO:0000313" key="1">
    <source>
        <dbReference type="EMBL" id="GGB34214.1"/>
    </source>
</evidence>
<proteinExistence type="predicted"/>
<reference evidence="1" key="1">
    <citation type="journal article" date="2014" name="Int. J. Syst. Evol. Microbiol.">
        <title>Complete genome sequence of Corynebacterium casei LMG S-19264T (=DSM 44701T), isolated from a smear-ripened cheese.</title>
        <authorList>
            <consortium name="US DOE Joint Genome Institute (JGI-PGF)"/>
            <person name="Walter F."/>
            <person name="Albersmeier A."/>
            <person name="Kalinowski J."/>
            <person name="Ruckert C."/>
        </authorList>
    </citation>
    <scope>NUCLEOTIDE SEQUENCE</scope>
    <source>
        <strain evidence="1">CGMCC 1.15454</strain>
    </source>
</reference>
<evidence type="ECO:0000313" key="2">
    <source>
        <dbReference type="Proteomes" id="UP000621492"/>
    </source>
</evidence>
<accession>A0A9W5X4C8</accession>
<name>A0A9W5X4C8_9BACI</name>
<dbReference type="RefSeq" id="WP_188724742.1">
    <property type="nucleotide sequence ID" value="NZ_BMJD01000004.1"/>
</dbReference>
<protein>
    <submittedName>
        <fullName evidence="1">Uncharacterized protein</fullName>
    </submittedName>
</protein>
<organism evidence="1 2">
    <name type="scientific">Lentibacillus populi</name>
    <dbReference type="NCBI Taxonomy" id="1827502"/>
    <lineage>
        <taxon>Bacteria</taxon>
        <taxon>Bacillati</taxon>
        <taxon>Bacillota</taxon>
        <taxon>Bacilli</taxon>
        <taxon>Bacillales</taxon>
        <taxon>Bacillaceae</taxon>
        <taxon>Lentibacillus</taxon>
    </lineage>
</organism>
<dbReference type="EMBL" id="BMJD01000004">
    <property type="protein sequence ID" value="GGB34214.1"/>
    <property type="molecule type" value="Genomic_DNA"/>
</dbReference>
<dbReference type="AlphaFoldDB" id="A0A9W5X4C8"/>
<reference evidence="1" key="2">
    <citation type="submission" date="2020-09" db="EMBL/GenBank/DDBJ databases">
        <authorList>
            <person name="Sun Q."/>
            <person name="Zhou Y."/>
        </authorList>
    </citation>
    <scope>NUCLEOTIDE SEQUENCE</scope>
    <source>
        <strain evidence="1">CGMCC 1.15454</strain>
    </source>
</reference>
<sequence>MTSLPAADLGIMVEHLTAHKGVINKLELYQEKVTIIELEDMIRLQVNMMRVHVNIMLTLINPYHHGYVELPPLNAIYPGSSHLPHHMGYRYRAETDNKWITLESHTTAKSMADENYSSALMMQDQNVRHVHADMALQQFQVMEMYAEFMKRMGWDFTPRVPTQKLINTYQHFQKMFA</sequence>
<keyword evidence="2" id="KW-1185">Reference proteome</keyword>